<dbReference type="RefSeq" id="WP_330198755.1">
    <property type="nucleotide sequence ID" value="NZ_JAZDRP010000003.1"/>
</dbReference>
<dbReference type="PANTHER" id="PTHR24422:SF21">
    <property type="entry name" value="CHEMOTAXIS PROTEIN METHYLTRANSFERASE 1"/>
    <property type="match status" value="1"/>
</dbReference>
<comment type="caution">
    <text evidence="7">The sequence shown here is derived from an EMBL/GenBank/DDBJ whole genome shotgun (WGS) entry which is preliminary data.</text>
</comment>
<keyword evidence="5" id="KW-0949">S-adenosyl-L-methionine</keyword>
<protein>
    <recommendedName>
        <fullName evidence="2">protein-glutamate O-methyltransferase</fullName>
        <ecNumber evidence="2">2.1.1.80</ecNumber>
    </recommendedName>
</protein>
<evidence type="ECO:0000313" key="8">
    <source>
        <dbReference type="Proteomes" id="UP001354971"/>
    </source>
</evidence>
<dbReference type="InterPro" id="IPR000780">
    <property type="entry name" value="CheR_MeTrfase"/>
</dbReference>
<evidence type="ECO:0000256" key="3">
    <source>
        <dbReference type="ARBA" id="ARBA00022603"/>
    </source>
</evidence>
<dbReference type="CDD" id="cd02440">
    <property type="entry name" value="AdoMet_MTases"/>
    <property type="match status" value="1"/>
</dbReference>
<organism evidence="7 8">
    <name type="scientific">Hyphobacterium lacteum</name>
    <dbReference type="NCBI Taxonomy" id="3116575"/>
    <lineage>
        <taxon>Bacteria</taxon>
        <taxon>Pseudomonadati</taxon>
        <taxon>Pseudomonadota</taxon>
        <taxon>Alphaproteobacteria</taxon>
        <taxon>Maricaulales</taxon>
        <taxon>Maricaulaceae</taxon>
        <taxon>Hyphobacterium</taxon>
    </lineage>
</organism>
<keyword evidence="3" id="KW-0489">Methyltransferase</keyword>
<dbReference type="InterPro" id="IPR050903">
    <property type="entry name" value="Bact_Chemotaxis_MeTrfase"/>
</dbReference>
<dbReference type="SUPFAM" id="SSF53335">
    <property type="entry name" value="S-adenosyl-L-methionine-dependent methyltransferases"/>
    <property type="match status" value="1"/>
</dbReference>
<feature type="domain" description="CheR-type methyltransferase" evidence="6">
    <location>
        <begin position="1"/>
        <end position="277"/>
    </location>
</feature>
<evidence type="ECO:0000256" key="2">
    <source>
        <dbReference type="ARBA" id="ARBA00012534"/>
    </source>
</evidence>
<dbReference type="InterPro" id="IPR036804">
    <property type="entry name" value="CheR_N_sf"/>
</dbReference>
<proteinExistence type="predicted"/>
<reference evidence="7 8" key="1">
    <citation type="submission" date="2024-01" db="EMBL/GenBank/DDBJ databases">
        <title>Hyphobacterium bacterium isolated from marine sediment.</title>
        <authorList>
            <person name="Zhao S."/>
        </authorList>
    </citation>
    <scope>NUCLEOTIDE SEQUENCE [LARGE SCALE GENOMIC DNA]</scope>
    <source>
        <strain evidence="8">HN65</strain>
    </source>
</reference>
<evidence type="ECO:0000313" key="7">
    <source>
        <dbReference type="EMBL" id="MEE2526096.1"/>
    </source>
</evidence>
<evidence type="ECO:0000256" key="1">
    <source>
        <dbReference type="ARBA" id="ARBA00001541"/>
    </source>
</evidence>
<dbReference type="PROSITE" id="PS50123">
    <property type="entry name" value="CHER"/>
    <property type="match status" value="1"/>
</dbReference>
<evidence type="ECO:0000256" key="4">
    <source>
        <dbReference type="ARBA" id="ARBA00022679"/>
    </source>
</evidence>
<dbReference type="PANTHER" id="PTHR24422">
    <property type="entry name" value="CHEMOTAXIS PROTEIN METHYLTRANSFERASE"/>
    <property type="match status" value="1"/>
</dbReference>
<dbReference type="InterPro" id="IPR022642">
    <property type="entry name" value="CheR_C"/>
</dbReference>
<dbReference type="InterPro" id="IPR029063">
    <property type="entry name" value="SAM-dependent_MTases_sf"/>
</dbReference>
<gene>
    <name evidence="7" type="ORF">V0U79_06935</name>
</gene>
<dbReference type="EMBL" id="JAZDRP010000003">
    <property type="protein sequence ID" value="MEE2526096.1"/>
    <property type="molecule type" value="Genomic_DNA"/>
</dbReference>
<evidence type="ECO:0000259" key="6">
    <source>
        <dbReference type="PROSITE" id="PS50123"/>
    </source>
</evidence>
<sequence>MLDNGAIKSISAEARRRAGIAIPKGQTYLVEARLAPIARSEGYESQEDLINALAQVPEDRLWRRVVESLADHETWFFRDPAPLDHFMSDILPVLARIKARKAPIRIWSAGCGTGQEAWSLAMLLEEHKDRLAGIDIEIVGTDICSRAIDRAQTGAYSQFEVQRGLSIHRLIEHFKPSGNQWVLKDSVKRWVRFERGNLLKPQENLGEFDIIFCRNVLSGMTPDARKHTLAQLATRLAPAGYLVLGPGETIAGAGDLYRSLTGARGVYARTMDRQSKQAA</sequence>
<dbReference type="PRINTS" id="PR00996">
    <property type="entry name" value="CHERMTFRASE"/>
</dbReference>
<dbReference type="SMART" id="SM00138">
    <property type="entry name" value="MeTrc"/>
    <property type="match status" value="1"/>
</dbReference>
<dbReference type="EC" id="2.1.1.80" evidence="2"/>
<dbReference type="Gene3D" id="3.40.50.150">
    <property type="entry name" value="Vaccinia Virus protein VP39"/>
    <property type="match status" value="1"/>
</dbReference>
<evidence type="ECO:0000256" key="5">
    <source>
        <dbReference type="ARBA" id="ARBA00022691"/>
    </source>
</evidence>
<name>A0ABU7LR33_9PROT</name>
<dbReference type="Pfam" id="PF01739">
    <property type="entry name" value="CheR"/>
    <property type="match status" value="1"/>
</dbReference>
<keyword evidence="4" id="KW-0808">Transferase</keyword>
<keyword evidence="8" id="KW-1185">Reference proteome</keyword>
<comment type="catalytic activity">
    <reaction evidence="1">
        <text>L-glutamyl-[protein] + S-adenosyl-L-methionine = [protein]-L-glutamate 5-O-methyl ester + S-adenosyl-L-homocysteine</text>
        <dbReference type="Rhea" id="RHEA:24452"/>
        <dbReference type="Rhea" id="RHEA-COMP:10208"/>
        <dbReference type="Rhea" id="RHEA-COMP:10311"/>
        <dbReference type="ChEBI" id="CHEBI:29973"/>
        <dbReference type="ChEBI" id="CHEBI:57856"/>
        <dbReference type="ChEBI" id="CHEBI:59789"/>
        <dbReference type="ChEBI" id="CHEBI:82795"/>
        <dbReference type="EC" id="2.1.1.80"/>
    </reaction>
</comment>
<dbReference type="Proteomes" id="UP001354971">
    <property type="component" value="Unassembled WGS sequence"/>
</dbReference>
<dbReference type="SUPFAM" id="SSF47757">
    <property type="entry name" value="Chemotaxis receptor methyltransferase CheR, N-terminal domain"/>
    <property type="match status" value="1"/>
</dbReference>
<accession>A0ABU7LR33</accession>
<dbReference type="Gene3D" id="1.10.155.10">
    <property type="entry name" value="Chemotaxis receptor methyltransferase CheR, N-terminal domain"/>
    <property type="match status" value="1"/>
</dbReference>